<evidence type="ECO:0000313" key="3">
    <source>
        <dbReference type="Proteomes" id="UP001154282"/>
    </source>
</evidence>
<protein>
    <recommendedName>
        <fullName evidence="1">DUF4371 domain-containing protein</fullName>
    </recommendedName>
</protein>
<dbReference type="InterPro" id="IPR055298">
    <property type="entry name" value="AtLOH3-like"/>
</dbReference>
<keyword evidence="3" id="KW-1185">Reference proteome</keyword>
<evidence type="ECO:0000313" key="2">
    <source>
        <dbReference type="EMBL" id="CAI0412459.1"/>
    </source>
</evidence>
<sequence>MVIVLRFVDAKGFIQERFFDIIHVEDTTSKTLYSAIRSALSFYKFPIQNLRGQGYDGASNMRGEWNGLQELFLKDSPQAYYVHCMAHRLQLSLVAAARDVFWVHEFFTHLSSIVTAVTGSCKRQDQLEAAEASKIALQLATCEIETRKGANQKILGTTDMLCVALQRKSQDILSAIRLVESTKKLLSEVREKEWDSLLADVIAFCKKHDIEALDLSAPFFRGRSIRKRDVTNEHHYHYDVFNAAIDVQIAELESRFNDRVVELLKLSSSLVPKDGYKTRSTLLLSVSLQRSIILLIFQKRKWIH</sequence>
<dbReference type="PANTHER" id="PTHR11697">
    <property type="entry name" value="GENERAL TRANSCRIPTION FACTOR 2-RELATED ZINC FINGER PROTEIN"/>
    <property type="match status" value="1"/>
</dbReference>
<dbReference type="PANTHER" id="PTHR11697:SF230">
    <property type="entry name" value="ZINC FINGER, MYM DOMAIN CONTAINING 1"/>
    <property type="match status" value="1"/>
</dbReference>
<dbReference type="AlphaFoldDB" id="A0AAV0JT84"/>
<dbReference type="Proteomes" id="UP001154282">
    <property type="component" value="Unassembled WGS sequence"/>
</dbReference>
<feature type="domain" description="DUF4371" evidence="1">
    <location>
        <begin position="1"/>
        <end position="67"/>
    </location>
</feature>
<evidence type="ECO:0000259" key="1">
    <source>
        <dbReference type="Pfam" id="PF14291"/>
    </source>
</evidence>
<dbReference type="InterPro" id="IPR025398">
    <property type="entry name" value="DUF4371"/>
</dbReference>
<comment type="caution">
    <text evidence="2">The sequence shown here is derived from an EMBL/GenBank/DDBJ whole genome shotgun (WGS) entry which is preliminary data.</text>
</comment>
<dbReference type="EMBL" id="CAMGYJ010000005">
    <property type="protein sequence ID" value="CAI0412459.1"/>
    <property type="molecule type" value="Genomic_DNA"/>
</dbReference>
<proteinExistence type="predicted"/>
<reference evidence="2" key="1">
    <citation type="submission" date="2022-08" db="EMBL/GenBank/DDBJ databases">
        <authorList>
            <person name="Gutierrez-Valencia J."/>
        </authorList>
    </citation>
    <scope>NUCLEOTIDE SEQUENCE</scope>
</reference>
<name>A0AAV0JT84_9ROSI</name>
<dbReference type="Pfam" id="PF14291">
    <property type="entry name" value="DUF4371"/>
    <property type="match status" value="1"/>
</dbReference>
<gene>
    <name evidence="2" type="ORF">LITE_LOCUS15552</name>
</gene>
<organism evidence="2 3">
    <name type="scientific">Linum tenue</name>
    <dbReference type="NCBI Taxonomy" id="586396"/>
    <lineage>
        <taxon>Eukaryota</taxon>
        <taxon>Viridiplantae</taxon>
        <taxon>Streptophyta</taxon>
        <taxon>Embryophyta</taxon>
        <taxon>Tracheophyta</taxon>
        <taxon>Spermatophyta</taxon>
        <taxon>Magnoliopsida</taxon>
        <taxon>eudicotyledons</taxon>
        <taxon>Gunneridae</taxon>
        <taxon>Pentapetalae</taxon>
        <taxon>rosids</taxon>
        <taxon>fabids</taxon>
        <taxon>Malpighiales</taxon>
        <taxon>Linaceae</taxon>
        <taxon>Linum</taxon>
    </lineage>
</organism>
<accession>A0AAV0JT84</accession>